<dbReference type="EMBL" id="JABBWG010000017">
    <property type="protein sequence ID" value="KAG1816119.1"/>
    <property type="molecule type" value="Genomic_DNA"/>
</dbReference>
<dbReference type="GeneID" id="64629724"/>
<sequence>MSHMLCVPYTKSNPLLPSFNTQRKWLFPPKQKLSMISMQLRLPSMLQRFLSLLHSHHLY</sequence>
<gene>
    <name evidence="1" type="ORF">BJ212DRAFT_1356532</name>
</gene>
<comment type="caution">
    <text evidence="1">The sequence shown here is derived from an EMBL/GenBank/DDBJ whole genome shotgun (WGS) entry which is preliminary data.</text>
</comment>
<keyword evidence="2" id="KW-1185">Reference proteome</keyword>
<protein>
    <submittedName>
        <fullName evidence="1">Uncharacterized protein</fullName>
    </submittedName>
</protein>
<proteinExistence type="predicted"/>
<dbReference type="AlphaFoldDB" id="A0A9P7JDG0"/>
<name>A0A9P7JDG0_9AGAM</name>
<dbReference type="Proteomes" id="UP000807769">
    <property type="component" value="Unassembled WGS sequence"/>
</dbReference>
<accession>A0A9P7JDG0</accession>
<evidence type="ECO:0000313" key="1">
    <source>
        <dbReference type="EMBL" id="KAG1816119.1"/>
    </source>
</evidence>
<organism evidence="1 2">
    <name type="scientific">Suillus subaureus</name>
    <dbReference type="NCBI Taxonomy" id="48587"/>
    <lineage>
        <taxon>Eukaryota</taxon>
        <taxon>Fungi</taxon>
        <taxon>Dikarya</taxon>
        <taxon>Basidiomycota</taxon>
        <taxon>Agaricomycotina</taxon>
        <taxon>Agaricomycetes</taxon>
        <taxon>Agaricomycetidae</taxon>
        <taxon>Boletales</taxon>
        <taxon>Suillineae</taxon>
        <taxon>Suillaceae</taxon>
        <taxon>Suillus</taxon>
    </lineage>
</organism>
<dbReference type="RefSeq" id="XP_041192925.1">
    <property type="nucleotide sequence ID" value="XM_041335707.1"/>
</dbReference>
<reference evidence="1" key="1">
    <citation type="journal article" date="2020" name="New Phytol.">
        <title>Comparative genomics reveals dynamic genome evolution in host specialist ectomycorrhizal fungi.</title>
        <authorList>
            <person name="Lofgren L.A."/>
            <person name="Nguyen N.H."/>
            <person name="Vilgalys R."/>
            <person name="Ruytinx J."/>
            <person name="Liao H.L."/>
            <person name="Branco S."/>
            <person name="Kuo A."/>
            <person name="LaButti K."/>
            <person name="Lipzen A."/>
            <person name="Andreopoulos W."/>
            <person name="Pangilinan J."/>
            <person name="Riley R."/>
            <person name="Hundley H."/>
            <person name="Na H."/>
            <person name="Barry K."/>
            <person name="Grigoriev I.V."/>
            <person name="Stajich J.E."/>
            <person name="Kennedy P.G."/>
        </authorList>
    </citation>
    <scope>NUCLEOTIDE SEQUENCE</scope>
    <source>
        <strain evidence="1">MN1</strain>
    </source>
</reference>
<evidence type="ECO:0000313" key="2">
    <source>
        <dbReference type="Proteomes" id="UP000807769"/>
    </source>
</evidence>